<name>A0A0A8YGX1_ARUDO</name>
<reference evidence="1" key="2">
    <citation type="journal article" date="2015" name="Data Brief">
        <title>Shoot transcriptome of the giant reed, Arundo donax.</title>
        <authorList>
            <person name="Barrero R.A."/>
            <person name="Guerrero F.D."/>
            <person name="Moolhuijzen P."/>
            <person name="Goolsby J.A."/>
            <person name="Tidwell J."/>
            <person name="Bellgard S.E."/>
            <person name="Bellgard M.I."/>
        </authorList>
    </citation>
    <scope>NUCLEOTIDE SEQUENCE</scope>
    <source>
        <tissue evidence="1">Shoot tissue taken approximately 20 cm above the soil surface</tissue>
    </source>
</reference>
<sequence>MAPLDQHLHSGSITFLDQTTLHNFLRNQHRSRQIRLHRYLAEHGSMIRNKSLELRNMEDVVNLTVCWKIQLVSYLTKFLQNSIRAKELER</sequence>
<accession>A0A0A8YGX1</accession>
<reference evidence="1" key="1">
    <citation type="submission" date="2014-09" db="EMBL/GenBank/DDBJ databases">
        <authorList>
            <person name="Magalhaes I.L.F."/>
            <person name="Oliveira U."/>
            <person name="Santos F.R."/>
            <person name="Vidigal T.H.D.A."/>
            <person name="Brescovit A.D."/>
            <person name="Santos A.J."/>
        </authorList>
    </citation>
    <scope>NUCLEOTIDE SEQUENCE</scope>
    <source>
        <tissue evidence="1">Shoot tissue taken approximately 20 cm above the soil surface</tissue>
    </source>
</reference>
<dbReference type="AlphaFoldDB" id="A0A0A8YGX1"/>
<dbReference type="EMBL" id="GBRH01273305">
    <property type="protein sequence ID" value="JAD24590.1"/>
    <property type="molecule type" value="Transcribed_RNA"/>
</dbReference>
<protein>
    <submittedName>
        <fullName evidence="1">Uncharacterized protein</fullName>
    </submittedName>
</protein>
<proteinExistence type="predicted"/>
<organism evidence="1">
    <name type="scientific">Arundo donax</name>
    <name type="common">Giant reed</name>
    <name type="synonym">Donax arundinaceus</name>
    <dbReference type="NCBI Taxonomy" id="35708"/>
    <lineage>
        <taxon>Eukaryota</taxon>
        <taxon>Viridiplantae</taxon>
        <taxon>Streptophyta</taxon>
        <taxon>Embryophyta</taxon>
        <taxon>Tracheophyta</taxon>
        <taxon>Spermatophyta</taxon>
        <taxon>Magnoliopsida</taxon>
        <taxon>Liliopsida</taxon>
        <taxon>Poales</taxon>
        <taxon>Poaceae</taxon>
        <taxon>PACMAD clade</taxon>
        <taxon>Arundinoideae</taxon>
        <taxon>Arundineae</taxon>
        <taxon>Arundo</taxon>
    </lineage>
</organism>
<evidence type="ECO:0000313" key="1">
    <source>
        <dbReference type="EMBL" id="JAD24590.1"/>
    </source>
</evidence>